<reference evidence="1" key="2">
    <citation type="journal article" date="2024" name="Plant">
        <title>Genomic evolution and insights into agronomic trait innovations of Sesamum species.</title>
        <authorList>
            <person name="Miao H."/>
            <person name="Wang L."/>
            <person name="Qu L."/>
            <person name="Liu H."/>
            <person name="Sun Y."/>
            <person name="Le M."/>
            <person name="Wang Q."/>
            <person name="Wei S."/>
            <person name="Zheng Y."/>
            <person name="Lin W."/>
            <person name="Duan Y."/>
            <person name="Cao H."/>
            <person name="Xiong S."/>
            <person name="Wang X."/>
            <person name="Wei L."/>
            <person name="Li C."/>
            <person name="Ma Q."/>
            <person name="Ju M."/>
            <person name="Zhao R."/>
            <person name="Li G."/>
            <person name="Mu C."/>
            <person name="Tian Q."/>
            <person name="Mei H."/>
            <person name="Zhang T."/>
            <person name="Gao T."/>
            <person name="Zhang H."/>
        </authorList>
    </citation>
    <scope>NUCLEOTIDE SEQUENCE</scope>
    <source>
        <strain evidence="1">KEN1</strain>
    </source>
</reference>
<comment type="caution">
    <text evidence="1">The sequence shown here is derived from an EMBL/GenBank/DDBJ whole genome shotgun (WGS) entry which is preliminary data.</text>
</comment>
<name>A0AAW2TM55_9LAMI</name>
<gene>
    <name evidence="1" type="ORF">Slati_3884100</name>
</gene>
<reference evidence="1" key="1">
    <citation type="submission" date="2020-06" db="EMBL/GenBank/DDBJ databases">
        <authorList>
            <person name="Li T."/>
            <person name="Hu X."/>
            <person name="Zhang T."/>
            <person name="Song X."/>
            <person name="Zhang H."/>
            <person name="Dai N."/>
            <person name="Sheng W."/>
            <person name="Hou X."/>
            <person name="Wei L."/>
        </authorList>
    </citation>
    <scope>NUCLEOTIDE SEQUENCE</scope>
    <source>
        <strain evidence="1">KEN1</strain>
        <tissue evidence="1">Leaf</tissue>
    </source>
</reference>
<sequence>MYYWMKCEVNISHLSYADYVILFTNCKEAGLNKLMQCLRNFEDLSGRKINHAKSAFIPGKRANLIAQRIKNITGFSMKCVPITYLGAPLYKGNKRKILYADLINKVRAKNSGWEYCHLSYGGRLQLIKSVLSSMSIYLLQVLNPPVSTIQKLEQIFAKFFWGTTTEKRKIHWTKWHNICYPTDAD</sequence>
<protein>
    <recommendedName>
        <fullName evidence="2">Reverse transcriptase domain-containing protein</fullName>
    </recommendedName>
</protein>
<accession>A0AAW2TM55</accession>
<dbReference type="PANTHER" id="PTHR33116">
    <property type="entry name" value="REVERSE TRANSCRIPTASE ZINC-BINDING DOMAIN-CONTAINING PROTEIN-RELATED-RELATED"/>
    <property type="match status" value="1"/>
</dbReference>
<dbReference type="PANTHER" id="PTHR33116:SF80">
    <property type="entry name" value="REVERSE TRANSCRIPTASE ZINC-BINDING DOMAIN-CONTAINING PROTEIN"/>
    <property type="match status" value="1"/>
</dbReference>
<evidence type="ECO:0008006" key="2">
    <source>
        <dbReference type="Google" id="ProtNLM"/>
    </source>
</evidence>
<evidence type="ECO:0000313" key="1">
    <source>
        <dbReference type="EMBL" id="KAL0405702.1"/>
    </source>
</evidence>
<proteinExistence type="predicted"/>
<dbReference type="AlphaFoldDB" id="A0AAW2TM55"/>
<organism evidence="1">
    <name type="scientific">Sesamum latifolium</name>
    <dbReference type="NCBI Taxonomy" id="2727402"/>
    <lineage>
        <taxon>Eukaryota</taxon>
        <taxon>Viridiplantae</taxon>
        <taxon>Streptophyta</taxon>
        <taxon>Embryophyta</taxon>
        <taxon>Tracheophyta</taxon>
        <taxon>Spermatophyta</taxon>
        <taxon>Magnoliopsida</taxon>
        <taxon>eudicotyledons</taxon>
        <taxon>Gunneridae</taxon>
        <taxon>Pentapetalae</taxon>
        <taxon>asterids</taxon>
        <taxon>lamiids</taxon>
        <taxon>Lamiales</taxon>
        <taxon>Pedaliaceae</taxon>
        <taxon>Sesamum</taxon>
    </lineage>
</organism>
<dbReference type="EMBL" id="JACGWN010000014">
    <property type="protein sequence ID" value="KAL0405702.1"/>
    <property type="molecule type" value="Genomic_DNA"/>
</dbReference>